<name>A0ACB8G385_9SAUR</name>
<sequence>MGDDDSNGGDITSNKGAKKRTELNPDDVVGGGNPDDNSGGGDVLPDLSPKEYEDVADLLETSWNLVHGHVFDDPVDTGWGCLPNESIADK</sequence>
<organism evidence="1 2">
    <name type="scientific">Sphaerodactylus townsendi</name>
    <dbReference type="NCBI Taxonomy" id="933632"/>
    <lineage>
        <taxon>Eukaryota</taxon>
        <taxon>Metazoa</taxon>
        <taxon>Chordata</taxon>
        <taxon>Craniata</taxon>
        <taxon>Vertebrata</taxon>
        <taxon>Euteleostomi</taxon>
        <taxon>Lepidosauria</taxon>
        <taxon>Squamata</taxon>
        <taxon>Bifurcata</taxon>
        <taxon>Gekkota</taxon>
        <taxon>Sphaerodactylidae</taxon>
        <taxon>Sphaerodactylus</taxon>
    </lineage>
</organism>
<dbReference type="Proteomes" id="UP000827872">
    <property type="component" value="Linkage Group LG02"/>
</dbReference>
<evidence type="ECO:0000313" key="1">
    <source>
        <dbReference type="EMBL" id="KAH8013985.1"/>
    </source>
</evidence>
<reference evidence="1" key="1">
    <citation type="submission" date="2021-08" db="EMBL/GenBank/DDBJ databases">
        <title>The first chromosome-level gecko genome reveals the dynamic sex chromosomes of Neotropical dwarf geckos (Sphaerodactylidae: Sphaerodactylus).</title>
        <authorList>
            <person name="Pinto B.J."/>
            <person name="Keating S.E."/>
            <person name="Gamble T."/>
        </authorList>
    </citation>
    <scope>NUCLEOTIDE SEQUENCE</scope>
    <source>
        <strain evidence="1">TG3544</strain>
    </source>
</reference>
<dbReference type="EMBL" id="CM037615">
    <property type="protein sequence ID" value="KAH8013985.1"/>
    <property type="molecule type" value="Genomic_DNA"/>
</dbReference>
<gene>
    <name evidence="1" type="ORF">K3G42_024392</name>
</gene>
<accession>A0ACB8G385</accession>
<comment type="caution">
    <text evidence="1">The sequence shown here is derived from an EMBL/GenBank/DDBJ whole genome shotgun (WGS) entry which is preliminary data.</text>
</comment>
<keyword evidence="2" id="KW-1185">Reference proteome</keyword>
<evidence type="ECO:0000313" key="2">
    <source>
        <dbReference type="Proteomes" id="UP000827872"/>
    </source>
</evidence>
<protein>
    <submittedName>
        <fullName evidence="1">Uncharacterized protein</fullName>
    </submittedName>
</protein>
<proteinExistence type="predicted"/>